<evidence type="ECO:0000256" key="1">
    <source>
        <dbReference type="ARBA" id="ARBA00023125"/>
    </source>
</evidence>
<gene>
    <name evidence="4" type="ORF">Lalb_Chr16g0391161</name>
</gene>
<dbReference type="Pfam" id="PF00642">
    <property type="entry name" value="zf-CCCH"/>
    <property type="match status" value="1"/>
</dbReference>
<dbReference type="InterPro" id="IPR000571">
    <property type="entry name" value="Znf_CCCH"/>
</dbReference>
<dbReference type="Proteomes" id="UP000447434">
    <property type="component" value="Chromosome 16"/>
</dbReference>
<evidence type="ECO:0000259" key="3">
    <source>
        <dbReference type="PROSITE" id="PS50103"/>
    </source>
</evidence>
<dbReference type="EMBL" id="WOCE01000016">
    <property type="protein sequence ID" value="KAE9597868.1"/>
    <property type="molecule type" value="Genomic_DNA"/>
</dbReference>
<proteinExistence type="predicted"/>
<keyword evidence="2" id="KW-0862">Zinc</keyword>
<evidence type="ECO:0000256" key="2">
    <source>
        <dbReference type="PROSITE-ProRule" id="PRU00723"/>
    </source>
</evidence>
<reference evidence="5" key="1">
    <citation type="journal article" date="2020" name="Nat. Commun.">
        <title>Genome sequence of the cluster root forming white lupin.</title>
        <authorList>
            <person name="Hufnagel B."/>
            <person name="Marques A."/>
            <person name="Soriano A."/>
            <person name="Marques L."/>
            <person name="Divol F."/>
            <person name="Doumas P."/>
            <person name="Sallet E."/>
            <person name="Mancinotti D."/>
            <person name="Carrere S."/>
            <person name="Marande W."/>
            <person name="Arribat S."/>
            <person name="Keller J."/>
            <person name="Huneau C."/>
            <person name="Blein T."/>
            <person name="Aime D."/>
            <person name="Laguerre M."/>
            <person name="Taylor J."/>
            <person name="Schubert V."/>
            <person name="Nelson M."/>
            <person name="Geu-Flores F."/>
            <person name="Crespi M."/>
            <person name="Gallardo-Guerrero K."/>
            <person name="Delaux P.-M."/>
            <person name="Salse J."/>
            <person name="Berges H."/>
            <person name="Guyot R."/>
            <person name="Gouzy J."/>
            <person name="Peret B."/>
        </authorList>
    </citation>
    <scope>NUCLEOTIDE SEQUENCE [LARGE SCALE GENOMIC DNA]</scope>
    <source>
        <strain evidence="5">cv. Amiga</strain>
    </source>
</reference>
<dbReference type="PANTHER" id="PTHR33400">
    <property type="entry name" value="ZINC FINGER CCCH DOMAIN-CONTAINING PROTEIN 6-RELATED"/>
    <property type="match status" value="1"/>
</dbReference>
<evidence type="ECO:0000313" key="4">
    <source>
        <dbReference type="EMBL" id="KAE9597868.1"/>
    </source>
</evidence>
<keyword evidence="2" id="KW-0479">Metal-binding</keyword>
<accession>A0A6A4PCT0</accession>
<sequence length="359" mass="40339">MKRARKSNTVSWANGANLCQDYCPSKLGQKSDSKESSECSLAPQIKWECPSKFIFNPNMFLAAGEESCEKLNQELRESTVYESFYPDISTIPPNPTVSLFVEEEYYDDEATPIIPIEEQEDSMDEPETAATIVSSSFLSKALAIPTYGLQNIVPSSIPFSTPQIDATTTTISRTCLTSSSGLRPTILPLFLPNPTHYDEGESTVSRSIFPFSRSMSRPETQTMLFLPAPMAPNMQRPIQPYGLNVHTPQHNTFLPYGVNGASSNLFPLPSTIVNMNAPLKQLNTTGSAFAIRDENYCKDLIRKYGRDKKRSMIRTNHSSFQHLSQNKQREVKQKIQKPCKYFRRISGCRNGSNCTYLHI</sequence>
<name>A0A6A4PCT0_LUPAL</name>
<keyword evidence="5" id="KW-1185">Reference proteome</keyword>
<organism evidence="4 5">
    <name type="scientific">Lupinus albus</name>
    <name type="common">White lupine</name>
    <name type="synonym">Lupinus termis</name>
    <dbReference type="NCBI Taxonomy" id="3870"/>
    <lineage>
        <taxon>Eukaryota</taxon>
        <taxon>Viridiplantae</taxon>
        <taxon>Streptophyta</taxon>
        <taxon>Embryophyta</taxon>
        <taxon>Tracheophyta</taxon>
        <taxon>Spermatophyta</taxon>
        <taxon>Magnoliopsida</taxon>
        <taxon>eudicotyledons</taxon>
        <taxon>Gunneridae</taxon>
        <taxon>Pentapetalae</taxon>
        <taxon>rosids</taxon>
        <taxon>fabids</taxon>
        <taxon>Fabales</taxon>
        <taxon>Fabaceae</taxon>
        <taxon>Papilionoideae</taxon>
        <taxon>50 kb inversion clade</taxon>
        <taxon>genistoids sensu lato</taxon>
        <taxon>core genistoids</taxon>
        <taxon>Genisteae</taxon>
        <taxon>Lupinus</taxon>
    </lineage>
</organism>
<keyword evidence="2" id="KW-0863">Zinc-finger</keyword>
<dbReference type="GO" id="GO:0003677">
    <property type="term" value="F:DNA binding"/>
    <property type="evidence" value="ECO:0007669"/>
    <property type="project" value="UniProtKB-KW"/>
</dbReference>
<evidence type="ECO:0000313" key="5">
    <source>
        <dbReference type="Proteomes" id="UP000447434"/>
    </source>
</evidence>
<dbReference type="GO" id="GO:0008270">
    <property type="term" value="F:zinc ion binding"/>
    <property type="evidence" value="ECO:0007669"/>
    <property type="project" value="UniProtKB-KW"/>
</dbReference>
<feature type="zinc finger region" description="C3H1-type" evidence="2">
    <location>
        <begin position="333"/>
        <end position="359"/>
    </location>
</feature>
<comment type="caution">
    <text evidence="4">The sequence shown here is derived from an EMBL/GenBank/DDBJ whole genome shotgun (WGS) entry which is preliminary data.</text>
</comment>
<dbReference type="PANTHER" id="PTHR33400:SF2">
    <property type="entry name" value="ZINC FINGER CCCH DOMAIN-CONTAINING PROTEIN 6"/>
    <property type="match status" value="1"/>
</dbReference>
<protein>
    <submittedName>
        <fullName evidence="4">Putative transcription factor C3H family</fullName>
    </submittedName>
</protein>
<feature type="domain" description="C3H1-type" evidence="3">
    <location>
        <begin position="333"/>
        <end position="359"/>
    </location>
</feature>
<dbReference type="AlphaFoldDB" id="A0A6A4PCT0"/>
<keyword evidence="1" id="KW-0238">DNA-binding</keyword>
<dbReference type="PROSITE" id="PS50103">
    <property type="entry name" value="ZF_C3H1"/>
    <property type="match status" value="1"/>
</dbReference>